<dbReference type="Pfam" id="PF02518">
    <property type="entry name" value="HATPase_c"/>
    <property type="match status" value="1"/>
</dbReference>
<dbReference type="CDD" id="cd00075">
    <property type="entry name" value="HATPase"/>
    <property type="match status" value="1"/>
</dbReference>
<dbReference type="InterPro" id="IPR005467">
    <property type="entry name" value="His_kinase_dom"/>
</dbReference>
<dbReference type="Proteomes" id="UP000001520">
    <property type="component" value="Chromosome"/>
</dbReference>
<reference evidence="5 6" key="1">
    <citation type="journal article" date="2010" name="DNA Res.">
        <title>Bacterial lifestyle in a deep-sea hydrothermal vent chimney revealed by the genome sequence of the thermophilic bacterium Deferribacter desulfuricans SSM1.</title>
        <authorList>
            <person name="Takaki Y."/>
            <person name="Shimamura S."/>
            <person name="Nakagawa S."/>
            <person name="Fukuhara Y."/>
            <person name="Horikawa H."/>
            <person name="Ankai A."/>
            <person name="Harada T."/>
            <person name="Hosoyama A."/>
            <person name="Oguchi A."/>
            <person name="Fukui S."/>
            <person name="Fujita N."/>
            <person name="Takami H."/>
            <person name="Takai K."/>
        </authorList>
    </citation>
    <scope>NUCLEOTIDE SEQUENCE [LARGE SCALE GENOMIC DNA]</scope>
    <source>
        <strain evidence="6">DSM 14783 / JCM 11476 / NBRC 101012 / SSM1</strain>
    </source>
</reference>
<dbReference type="EMBL" id="AP011529">
    <property type="protein sequence ID" value="BAI79524.1"/>
    <property type="molecule type" value="Genomic_DNA"/>
</dbReference>
<dbReference type="PANTHER" id="PTHR43547:SF2">
    <property type="entry name" value="HYBRID SIGNAL TRANSDUCTION HISTIDINE KINASE C"/>
    <property type="match status" value="1"/>
</dbReference>
<organism evidence="5 6">
    <name type="scientific">Deferribacter desulfuricans (strain DSM 14783 / JCM 11476 / NBRC 101012 / SSM1)</name>
    <dbReference type="NCBI Taxonomy" id="639282"/>
    <lineage>
        <taxon>Bacteria</taxon>
        <taxon>Pseudomonadati</taxon>
        <taxon>Deferribacterota</taxon>
        <taxon>Deferribacteres</taxon>
        <taxon>Deferribacterales</taxon>
        <taxon>Deferribacteraceae</taxon>
        <taxon>Deferribacter</taxon>
    </lineage>
</organism>
<dbReference type="Pfam" id="PF00512">
    <property type="entry name" value="HisKA"/>
    <property type="match status" value="1"/>
</dbReference>
<dbReference type="CDD" id="cd00082">
    <property type="entry name" value="HisKA"/>
    <property type="match status" value="1"/>
</dbReference>
<dbReference type="eggNOG" id="COG2205">
    <property type="taxonomic scope" value="Bacteria"/>
</dbReference>
<evidence type="ECO:0000259" key="4">
    <source>
        <dbReference type="PROSITE" id="PS50109"/>
    </source>
</evidence>
<dbReference type="Gene3D" id="3.30.565.10">
    <property type="entry name" value="Histidine kinase-like ATPase, C-terminal domain"/>
    <property type="match status" value="1"/>
</dbReference>
<dbReference type="InterPro" id="IPR029016">
    <property type="entry name" value="GAF-like_dom_sf"/>
</dbReference>
<dbReference type="SMART" id="SM00387">
    <property type="entry name" value="HATPase_c"/>
    <property type="match status" value="1"/>
</dbReference>
<dbReference type="InterPro" id="IPR003661">
    <property type="entry name" value="HisK_dim/P_dom"/>
</dbReference>
<dbReference type="SMART" id="SM00388">
    <property type="entry name" value="HisKA"/>
    <property type="match status" value="1"/>
</dbReference>
<dbReference type="SUPFAM" id="SSF47384">
    <property type="entry name" value="Homodimeric domain of signal transducing histidine kinase"/>
    <property type="match status" value="1"/>
</dbReference>
<dbReference type="Pfam" id="PF01590">
    <property type="entry name" value="GAF"/>
    <property type="match status" value="1"/>
</dbReference>
<gene>
    <name evidence="5" type="ordered locus">DEFDS_0012</name>
</gene>
<dbReference type="PRINTS" id="PR00344">
    <property type="entry name" value="BCTRLSENSOR"/>
</dbReference>
<evidence type="ECO:0000313" key="5">
    <source>
        <dbReference type="EMBL" id="BAI79524.1"/>
    </source>
</evidence>
<dbReference type="InterPro" id="IPR003018">
    <property type="entry name" value="GAF"/>
</dbReference>
<proteinExistence type="predicted"/>
<evidence type="ECO:0000256" key="2">
    <source>
        <dbReference type="ARBA" id="ARBA00012438"/>
    </source>
</evidence>
<keyword evidence="3" id="KW-0597">Phosphoprotein</keyword>
<dbReference type="InterPro" id="IPR036890">
    <property type="entry name" value="HATPase_C_sf"/>
</dbReference>
<dbReference type="PROSITE" id="PS50109">
    <property type="entry name" value="HIS_KIN"/>
    <property type="match status" value="1"/>
</dbReference>
<dbReference type="HOGENOM" id="CLU_724976_0_0_0"/>
<dbReference type="Gene3D" id="3.30.450.40">
    <property type="match status" value="1"/>
</dbReference>
<dbReference type="STRING" id="639282.DEFDS_0012"/>
<dbReference type="SUPFAM" id="SSF55874">
    <property type="entry name" value="ATPase domain of HSP90 chaperone/DNA topoisomerase II/histidine kinase"/>
    <property type="match status" value="1"/>
</dbReference>
<feature type="domain" description="Histidine kinase" evidence="4">
    <location>
        <begin position="175"/>
        <end position="383"/>
    </location>
</feature>
<dbReference type="InterPro" id="IPR004358">
    <property type="entry name" value="Sig_transdc_His_kin-like_C"/>
</dbReference>
<name>D3PAA1_DEFDS</name>
<dbReference type="PANTHER" id="PTHR43547">
    <property type="entry name" value="TWO-COMPONENT HISTIDINE KINASE"/>
    <property type="match status" value="1"/>
</dbReference>
<sequence>MMKNKDFLDILVEISEMMNDITDIDSLLSRIVELAKGYLNVSRVSVMLKEGDFLKIVAGAGLNFDYKDFKIKVGEGASGLVAKTGETLVVNESKNMNSEFGYQAKSYMCIPLKVKENIIGVLNITDKVNDYFDENDVKIGKYMASQCALAIERYNLYEEEKKSEKLKLIGKFTSSIAHDIKNLLNIIQGYVELLEIELDDHPALKEYIDSIVTELKMIHGLTLDILDFSKKNIMLRRDEVRLSELISEIKKHADIMIKFTDIDFTISYENDTSLFIDKEKIFRVFMNLINNSIEALNGKGVIKIDAKVMDEYVVFEVYDNGIGIKKENIDKIFDPFFTSGKIKGTGLGLAVTKEIIIAHGGEISVESEEGEYTKFIIKLPVKK</sequence>
<dbReference type="Gene3D" id="1.10.287.130">
    <property type="match status" value="1"/>
</dbReference>
<dbReference type="SMART" id="SM00065">
    <property type="entry name" value="GAF"/>
    <property type="match status" value="1"/>
</dbReference>
<evidence type="ECO:0000313" key="6">
    <source>
        <dbReference type="Proteomes" id="UP000001520"/>
    </source>
</evidence>
<dbReference type="EC" id="2.7.13.3" evidence="2"/>
<keyword evidence="6" id="KW-1185">Reference proteome</keyword>
<dbReference type="GO" id="GO:0000155">
    <property type="term" value="F:phosphorelay sensor kinase activity"/>
    <property type="evidence" value="ECO:0007669"/>
    <property type="project" value="InterPro"/>
</dbReference>
<dbReference type="InterPro" id="IPR036097">
    <property type="entry name" value="HisK_dim/P_sf"/>
</dbReference>
<dbReference type="SUPFAM" id="SSF55781">
    <property type="entry name" value="GAF domain-like"/>
    <property type="match status" value="1"/>
</dbReference>
<dbReference type="InterPro" id="IPR003594">
    <property type="entry name" value="HATPase_dom"/>
</dbReference>
<comment type="catalytic activity">
    <reaction evidence="1">
        <text>ATP + protein L-histidine = ADP + protein N-phospho-L-histidine.</text>
        <dbReference type="EC" id="2.7.13.3"/>
    </reaction>
</comment>
<dbReference type="KEGG" id="ddf:DEFDS_0012"/>
<accession>D3PAA1</accession>
<evidence type="ECO:0000256" key="1">
    <source>
        <dbReference type="ARBA" id="ARBA00000085"/>
    </source>
</evidence>
<evidence type="ECO:0000256" key="3">
    <source>
        <dbReference type="ARBA" id="ARBA00022553"/>
    </source>
</evidence>
<dbReference type="AlphaFoldDB" id="D3PAA1"/>
<protein>
    <recommendedName>
        <fullName evidence="2">histidine kinase</fullName>
        <ecNumber evidence="2">2.7.13.3</ecNumber>
    </recommendedName>
</protein>